<keyword evidence="5 7" id="KW-0408">Iron</keyword>
<evidence type="ECO:0000256" key="6">
    <source>
        <dbReference type="ARBA" id="ARBA00023033"/>
    </source>
</evidence>
<comment type="caution">
    <text evidence="8">The sequence shown here is derived from an EMBL/GenBank/DDBJ whole genome shotgun (WGS) entry which is preliminary data.</text>
</comment>
<dbReference type="InterPro" id="IPR001128">
    <property type="entry name" value="Cyt_P450"/>
</dbReference>
<dbReference type="Proteomes" id="UP000318720">
    <property type="component" value="Unassembled WGS sequence"/>
</dbReference>
<sequence length="398" mass="43859">MSNPLQNPEFFANPYPAYAELRGSCPVQKIRTGHTTTSYLVTGYVEARAAFTDPRLSKNATAFFADKPSQRNLHPALSQTMLDSDPPEHTRLRRLVTKAFSTATVQRLRPYIQQVTDELIGAFLPHGRADLVEDFAVPLPVTVICEMLGVPEQDHKAIREWSAELFAAGHPDRIDAATHTLADYMTDLVQAKRRTPDSGLLADLLAARDNGDQLSESEVVSLGLLLLVAGHETTANFIGNAVLALFQHPQVLNRLRDHPDLLDGALDELLRYDNPVNIATFRYTTEPITLGGVHIPAGEPILISPTAANRDPDRFPGPDRLDLDRDAGRHLAFGHGIHRCVGAPLARAEADIALTTLLRRCPDLQLATPAENLQWRPTRLVRGLESLPVTFSPRCPSR</sequence>
<protein>
    <submittedName>
        <fullName evidence="8">Cytochrome P450</fullName>
    </submittedName>
</protein>
<proteinExistence type="inferred from homology"/>
<dbReference type="FunFam" id="1.10.630.10:FF:000018">
    <property type="entry name" value="Cytochrome P450 monooxygenase"/>
    <property type="match status" value="1"/>
</dbReference>
<evidence type="ECO:0000256" key="1">
    <source>
        <dbReference type="ARBA" id="ARBA00010617"/>
    </source>
</evidence>
<dbReference type="GO" id="GO:0005506">
    <property type="term" value="F:iron ion binding"/>
    <property type="evidence" value="ECO:0007669"/>
    <property type="project" value="InterPro"/>
</dbReference>
<dbReference type="GO" id="GO:0004497">
    <property type="term" value="F:monooxygenase activity"/>
    <property type="evidence" value="ECO:0007669"/>
    <property type="project" value="UniProtKB-KW"/>
</dbReference>
<dbReference type="PANTHER" id="PTHR46696:SF1">
    <property type="entry name" value="CYTOCHROME P450 YJIB-RELATED"/>
    <property type="match status" value="1"/>
</dbReference>
<dbReference type="CDD" id="cd11029">
    <property type="entry name" value="CYP107-like"/>
    <property type="match status" value="1"/>
</dbReference>
<evidence type="ECO:0000256" key="2">
    <source>
        <dbReference type="ARBA" id="ARBA00022617"/>
    </source>
</evidence>
<comment type="similarity">
    <text evidence="1 7">Belongs to the cytochrome P450 family.</text>
</comment>
<keyword evidence="4 7" id="KW-0560">Oxidoreductase</keyword>
<dbReference type="SUPFAM" id="SSF48264">
    <property type="entry name" value="Cytochrome P450"/>
    <property type="match status" value="1"/>
</dbReference>
<keyword evidence="6 7" id="KW-0503">Monooxygenase</keyword>
<dbReference type="PANTHER" id="PTHR46696">
    <property type="entry name" value="P450, PUTATIVE (EUROFUNG)-RELATED"/>
    <property type="match status" value="1"/>
</dbReference>
<dbReference type="InterPro" id="IPR017972">
    <property type="entry name" value="Cyt_P450_CS"/>
</dbReference>
<dbReference type="Pfam" id="PF00067">
    <property type="entry name" value="p450"/>
    <property type="match status" value="1"/>
</dbReference>
<dbReference type="GO" id="GO:0020037">
    <property type="term" value="F:heme binding"/>
    <property type="evidence" value="ECO:0007669"/>
    <property type="project" value="InterPro"/>
</dbReference>
<dbReference type="Gene3D" id="1.10.630.10">
    <property type="entry name" value="Cytochrome P450"/>
    <property type="match status" value="1"/>
</dbReference>
<evidence type="ECO:0000256" key="5">
    <source>
        <dbReference type="ARBA" id="ARBA00023004"/>
    </source>
</evidence>
<dbReference type="PRINTS" id="PR00359">
    <property type="entry name" value="BP450"/>
</dbReference>
<dbReference type="GO" id="GO:0016705">
    <property type="term" value="F:oxidoreductase activity, acting on paired donors, with incorporation or reduction of molecular oxygen"/>
    <property type="evidence" value="ECO:0007669"/>
    <property type="project" value="InterPro"/>
</dbReference>
<keyword evidence="3 7" id="KW-0479">Metal-binding</keyword>
<name>A0AAE9B1X2_9ACTN</name>
<dbReference type="InterPro" id="IPR002397">
    <property type="entry name" value="Cyt_P450_B"/>
</dbReference>
<evidence type="ECO:0000256" key="3">
    <source>
        <dbReference type="ARBA" id="ARBA00022723"/>
    </source>
</evidence>
<evidence type="ECO:0000256" key="7">
    <source>
        <dbReference type="RuleBase" id="RU000461"/>
    </source>
</evidence>
<keyword evidence="2 7" id="KW-0349">Heme</keyword>
<dbReference type="InterPro" id="IPR036396">
    <property type="entry name" value="Cyt_P450_sf"/>
</dbReference>
<accession>A0AAE9B1X2</accession>
<gene>
    <name evidence="8" type="ORF">Sipo8835_07600</name>
</gene>
<organism evidence="8 9">
    <name type="scientific">Streptomyces ipomoeae</name>
    <dbReference type="NCBI Taxonomy" id="103232"/>
    <lineage>
        <taxon>Bacteria</taxon>
        <taxon>Bacillati</taxon>
        <taxon>Actinomycetota</taxon>
        <taxon>Actinomycetes</taxon>
        <taxon>Kitasatosporales</taxon>
        <taxon>Streptomycetaceae</taxon>
        <taxon>Streptomyces</taxon>
    </lineage>
</organism>
<evidence type="ECO:0000313" key="9">
    <source>
        <dbReference type="Proteomes" id="UP000318720"/>
    </source>
</evidence>
<dbReference type="AlphaFoldDB" id="A0AAE9B1X2"/>
<reference evidence="8 9" key="1">
    <citation type="submission" date="2019-03" db="EMBL/GenBank/DDBJ databases">
        <title>Comparative genomic analyses of the sweetpotato soil rot pathogen, Streptomyces ipomoeae.</title>
        <authorList>
            <person name="Ruschel Soares N."/>
            <person name="Badger J.H."/>
            <person name="Huguet-Tapia J.C."/>
            <person name="Clark C.A."/>
            <person name="Pettis G.S."/>
        </authorList>
    </citation>
    <scope>NUCLEOTIDE SEQUENCE [LARGE SCALE GENOMIC DNA]</scope>
    <source>
        <strain evidence="8 9">88-35</strain>
    </source>
</reference>
<dbReference type="PROSITE" id="PS00086">
    <property type="entry name" value="CYTOCHROME_P450"/>
    <property type="match status" value="1"/>
</dbReference>
<dbReference type="EMBL" id="SPAZ01000060">
    <property type="protein sequence ID" value="TQE37515.1"/>
    <property type="molecule type" value="Genomic_DNA"/>
</dbReference>
<dbReference type="RefSeq" id="WP_141581286.1">
    <property type="nucleotide sequence ID" value="NZ_SPAZ01000060.1"/>
</dbReference>
<evidence type="ECO:0000313" key="8">
    <source>
        <dbReference type="EMBL" id="TQE37515.1"/>
    </source>
</evidence>
<evidence type="ECO:0000256" key="4">
    <source>
        <dbReference type="ARBA" id="ARBA00023002"/>
    </source>
</evidence>